<dbReference type="InterPro" id="IPR005119">
    <property type="entry name" value="LysR_subst-bd"/>
</dbReference>
<dbReference type="EMBL" id="JACHXI010000012">
    <property type="protein sequence ID" value="MBB3104087.1"/>
    <property type="molecule type" value="Genomic_DNA"/>
</dbReference>
<dbReference type="GO" id="GO:0006351">
    <property type="term" value="P:DNA-templated transcription"/>
    <property type="evidence" value="ECO:0007669"/>
    <property type="project" value="TreeGrafter"/>
</dbReference>
<dbReference type="SUPFAM" id="SSF53850">
    <property type="entry name" value="Periplasmic binding protein-like II"/>
    <property type="match status" value="1"/>
</dbReference>
<comment type="caution">
    <text evidence="6">The sequence shown here is derived from an EMBL/GenBank/DDBJ whole genome shotgun (WGS) entry which is preliminary data.</text>
</comment>
<dbReference type="InterPro" id="IPR036390">
    <property type="entry name" value="WH_DNA-bd_sf"/>
</dbReference>
<organism evidence="6 7">
    <name type="scientific">Azomonas macrocytogenes</name>
    <name type="common">Azotobacter macrocytogenes</name>
    <dbReference type="NCBI Taxonomy" id="69962"/>
    <lineage>
        <taxon>Bacteria</taxon>
        <taxon>Pseudomonadati</taxon>
        <taxon>Pseudomonadota</taxon>
        <taxon>Gammaproteobacteria</taxon>
        <taxon>Pseudomonadales</taxon>
        <taxon>Pseudomonadaceae</taxon>
        <taxon>Azomonas</taxon>
    </lineage>
</organism>
<dbReference type="Pfam" id="PF00126">
    <property type="entry name" value="HTH_1"/>
    <property type="match status" value="1"/>
</dbReference>
<evidence type="ECO:0000256" key="2">
    <source>
        <dbReference type="ARBA" id="ARBA00023015"/>
    </source>
</evidence>
<evidence type="ECO:0000256" key="1">
    <source>
        <dbReference type="ARBA" id="ARBA00009437"/>
    </source>
</evidence>
<comment type="similarity">
    <text evidence="1">Belongs to the LysR transcriptional regulatory family.</text>
</comment>
<evidence type="ECO:0000256" key="3">
    <source>
        <dbReference type="ARBA" id="ARBA00023125"/>
    </source>
</evidence>
<dbReference type="AlphaFoldDB" id="A0A839T3I1"/>
<dbReference type="PANTHER" id="PTHR30537">
    <property type="entry name" value="HTH-TYPE TRANSCRIPTIONAL REGULATOR"/>
    <property type="match status" value="1"/>
</dbReference>
<evidence type="ECO:0000313" key="6">
    <source>
        <dbReference type="EMBL" id="MBB3104087.1"/>
    </source>
</evidence>
<keyword evidence="2" id="KW-0805">Transcription regulation</keyword>
<dbReference type="CDD" id="cd08471">
    <property type="entry name" value="PBP2_CrgA_like_2"/>
    <property type="match status" value="1"/>
</dbReference>
<dbReference type="RefSeq" id="WP_183166986.1">
    <property type="nucleotide sequence ID" value="NZ_JACHXI010000012.1"/>
</dbReference>
<dbReference type="InterPro" id="IPR036388">
    <property type="entry name" value="WH-like_DNA-bd_sf"/>
</dbReference>
<dbReference type="Proteomes" id="UP000549250">
    <property type="component" value="Unassembled WGS sequence"/>
</dbReference>
<dbReference type="Pfam" id="PF03466">
    <property type="entry name" value="LysR_substrate"/>
    <property type="match status" value="1"/>
</dbReference>
<dbReference type="GO" id="GO:0003700">
    <property type="term" value="F:DNA-binding transcription factor activity"/>
    <property type="evidence" value="ECO:0007669"/>
    <property type="project" value="InterPro"/>
</dbReference>
<gene>
    <name evidence="6" type="ORF">FHR87_002499</name>
</gene>
<evidence type="ECO:0000259" key="5">
    <source>
        <dbReference type="PROSITE" id="PS50931"/>
    </source>
</evidence>
<dbReference type="InterPro" id="IPR000847">
    <property type="entry name" value="LysR_HTH_N"/>
</dbReference>
<dbReference type="Gene3D" id="3.40.190.290">
    <property type="match status" value="1"/>
</dbReference>
<name>A0A839T3I1_AZOMA</name>
<dbReference type="FunFam" id="1.10.10.10:FF:000001">
    <property type="entry name" value="LysR family transcriptional regulator"/>
    <property type="match status" value="1"/>
</dbReference>
<keyword evidence="3 6" id="KW-0238">DNA-binding</keyword>
<dbReference type="SUPFAM" id="SSF46785">
    <property type="entry name" value="Winged helix' DNA-binding domain"/>
    <property type="match status" value="1"/>
</dbReference>
<protein>
    <submittedName>
        <fullName evidence="6">DNA-binding transcriptional LysR family regulator</fullName>
    </submittedName>
</protein>
<dbReference type="PROSITE" id="PS50931">
    <property type="entry name" value="HTH_LYSR"/>
    <property type="match status" value="1"/>
</dbReference>
<dbReference type="GO" id="GO:0043565">
    <property type="term" value="F:sequence-specific DNA binding"/>
    <property type="evidence" value="ECO:0007669"/>
    <property type="project" value="TreeGrafter"/>
</dbReference>
<dbReference type="Gene3D" id="1.10.10.10">
    <property type="entry name" value="Winged helix-like DNA-binding domain superfamily/Winged helix DNA-binding domain"/>
    <property type="match status" value="1"/>
</dbReference>
<keyword evidence="4" id="KW-0804">Transcription</keyword>
<sequence length="305" mass="33241">MDRLEAMAMLLTAVEKGSLSAAAREMRVPVPTLTRKINDLEARLGTALLTRTTRKLALTDAGFAYIAAARRILAMVDEQEREASGEFTAPRGELVITAPVLFGRLHVLPEITDFLALFPEVNVTLMQADSNVDLVDEHVDLAVRIGNLPDSGLVATQVGTMRTVVCGSPAFLAGQGVPQTPADLARMPCVTVNGPMLSPGWRFREPQSGEAVVAMVTSRLRVTTTEAAAEAAMRDIGLTRLLHYQVAGPIEAGKLRVVLDAFEVEPVPIHLMHISRSQMPLKLRRFLDFAVPRLRQSLARFGERT</sequence>
<proteinExistence type="inferred from homology"/>
<evidence type="ECO:0000313" key="7">
    <source>
        <dbReference type="Proteomes" id="UP000549250"/>
    </source>
</evidence>
<reference evidence="6 7" key="1">
    <citation type="submission" date="2020-08" db="EMBL/GenBank/DDBJ databases">
        <title>Genomic Encyclopedia of Type Strains, Phase III (KMG-III): the genomes of soil and plant-associated and newly described type strains.</title>
        <authorList>
            <person name="Whitman W."/>
        </authorList>
    </citation>
    <scope>NUCLEOTIDE SEQUENCE [LARGE SCALE GENOMIC DNA]</scope>
    <source>
        <strain evidence="6 7">CECT 4462</strain>
    </source>
</reference>
<evidence type="ECO:0000256" key="4">
    <source>
        <dbReference type="ARBA" id="ARBA00023163"/>
    </source>
</evidence>
<dbReference type="InterPro" id="IPR058163">
    <property type="entry name" value="LysR-type_TF_proteobact-type"/>
</dbReference>
<dbReference type="PANTHER" id="PTHR30537:SF5">
    <property type="entry name" value="HTH-TYPE TRANSCRIPTIONAL ACTIVATOR TTDR-RELATED"/>
    <property type="match status" value="1"/>
</dbReference>
<feature type="domain" description="HTH lysR-type" evidence="5">
    <location>
        <begin position="1"/>
        <end position="59"/>
    </location>
</feature>
<accession>A0A839T3I1</accession>
<keyword evidence="7" id="KW-1185">Reference proteome</keyword>